<dbReference type="SUPFAM" id="SSF48452">
    <property type="entry name" value="TPR-like"/>
    <property type="match status" value="1"/>
</dbReference>
<protein>
    <submittedName>
        <fullName evidence="4">Tetratricopeptide repeat protein</fullName>
    </submittedName>
</protein>
<dbReference type="GeneID" id="300655817"/>
<dbReference type="Proteomes" id="UP000470384">
    <property type="component" value="Unassembled WGS sequence"/>
</dbReference>
<sequence length="291" mass="30060">MKEMLQAARLFFAWVGALIAGLVLLLVVFQPAHSHAQGLAQEPAQAEARGTPQPAAYNLDSAARYRDCLKLVARDPDQAFDEAIAWRGNGGGAAARHCEALALVELGLFGDAAIRLGDLADAPDAGGPEDRADLLAQAGNAWLLAGSGENAVVALDAALTLTPGDPVLLADRARAHAAAGNYGAADADLSQVLALVPASADVLVLRAAARRHTGDHDAAADDISRALSLAPEDPFALVERGALRLARGDDAGARADWVAVARLVGDVDPDNPYAAALKDARKGLEALDVEK</sequence>
<evidence type="ECO:0000256" key="2">
    <source>
        <dbReference type="ARBA" id="ARBA00022803"/>
    </source>
</evidence>
<feature type="repeat" description="TPR" evidence="3">
    <location>
        <begin position="200"/>
        <end position="233"/>
    </location>
</feature>
<dbReference type="PROSITE" id="PS50005">
    <property type="entry name" value="TPR"/>
    <property type="match status" value="1"/>
</dbReference>
<organism evidence="4 5">
    <name type="scientific">Pyruvatibacter mobilis</name>
    <dbReference type="NCBI Taxonomy" id="1712261"/>
    <lineage>
        <taxon>Bacteria</taxon>
        <taxon>Pseudomonadati</taxon>
        <taxon>Pseudomonadota</taxon>
        <taxon>Alphaproteobacteria</taxon>
        <taxon>Hyphomicrobiales</taxon>
        <taxon>Parvibaculaceae</taxon>
        <taxon>Pyruvatibacter</taxon>
    </lineage>
</organism>
<dbReference type="EMBL" id="WXYQ01000004">
    <property type="protein sequence ID" value="NBG94906.1"/>
    <property type="molecule type" value="Genomic_DNA"/>
</dbReference>
<evidence type="ECO:0000256" key="3">
    <source>
        <dbReference type="PROSITE-ProRule" id="PRU00339"/>
    </source>
</evidence>
<keyword evidence="2 3" id="KW-0802">TPR repeat</keyword>
<name>A0A845Q9S7_9HYPH</name>
<proteinExistence type="predicted"/>
<dbReference type="InterPro" id="IPR019734">
    <property type="entry name" value="TPR_rpt"/>
</dbReference>
<dbReference type="InterPro" id="IPR050498">
    <property type="entry name" value="Ycf3"/>
</dbReference>
<dbReference type="RefSeq" id="WP_160586963.1">
    <property type="nucleotide sequence ID" value="NZ_BMHN01000001.1"/>
</dbReference>
<evidence type="ECO:0000313" key="4">
    <source>
        <dbReference type="EMBL" id="NBG94906.1"/>
    </source>
</evidence>
<evidence type="ECO:0000313" key="5">
    <source>
        <dbReference type="Proteomes" id="UP000470384"/>
    </source>
</evidence>
<dbReference type="SMART" id="SM00028">
    <property type="entry name" value="TPR"/>
    <property type="match status" value="3"/>
</dbReference>
<reference evidence="4 5" key="1">
    <citation type="journal article" date="2016" name="Int. J. Syst. Evol. Microbiol.">
        <title>Pyruvatibacter mobilis gen. nov., sp. nov., a marine bacterium from the culture broth of Picochlorum sp. 122.</title>
        <authorList>
            <person name="Wang G."/>
            <person name="Tang M."/>
            <person name="Wu H."/>
            <person name="Dai S."/>
            <person name="Li T."/>
            <person name="Chen C."/>
            <person name="He H."/>
            <person name="Fan J."/>
            <person name="Xiang W."/>
            <person name="Li X."/>
        </authorList>
    </citation>
    <scope>NUCLEOTIDE SEQUENCE [LARGE SCALE GENOMIC DNA]</scope>
    <source>
        <strain evidence="4 5">GYP-11</strain>
    </source>
</reference>
<dbReference type="AlphaFoldDB" id="A0A845Q9S7"/>
<accession>A0A845Q9S7</accession>
<evidence type="ECO:0000256" key="1">
    <source>
        <dbReference type="ARBA" id="ARBA00022737"/>
    </source>
</evidence>
<dbReference type="PANTHER" id="PTHR44858">
    <property type="entry name" value="TETRATRICOPEPTIDE REPEAT PROTEIN 6"/>
    <property type="match status" value="1"/>
</dbReference>
<keyword evidence="1" id="KW-0677">Repeat</keyword>
<dbReference type="InterPro" id="IPR011990">
    <property type="entry name" value="TPR-like_helical_dom_sf"/>
</dbReference>
<comment type="caution">
    <text evidence="4">The sequence shown here is derived from an EMBL/GenBank/DDBJ whole genome shotgun (WGS) entry which is preliminary data.</text>
</comment>
<gene>
    <name evidence="4" type="ORF">GTQ45_04085</name>
</gene>
<keyword evidence="5" id="KW-1185">Reference proteome</keyword>
<dbReference type="Gene3D" id="1.25.40.10">
    <property type="entry name" value="Tetratricopeptide repeat domain"/>
    <property type="match status" value="2"/>
</dbReference>
<dbReference type="OrthoDB" id="8480494at2"/>
<dbReference type="PANTHER" id="PTHR44858:SF1">
    <property type="entry name" value="UDP-N-ACETYLGLUCOSAMINE--PEPTIDE N-ACETYLGLUCOSAMINYLTRANSFERASE SPINDLY-RELATED"/>
    <property type="match status" value="1"/>
</dbReference>